<feature type="chain" id="PRO_5016653899" evidence="2">
    <location>
        <begin position="25"/>
        <end position="911"/>
    </location>
</feature>
<protein>
    <submittedName>
        <fullName evidence="3">Carbohydrate-binding protein CenC</fullName>
    </submittedName>
</protein>
<evidence type="ECO:0000256" key="2">
    <source>
        <dbReference type="SAM" id="SignalP"/>
    </source>
</evidence>
<dbReference type="RefSeq" id="WP_114340878.1">
    <property type="nucleotide sequence ID" value="NZ_QFWQ01000003.1"/>
</dbReference>
<gene>
    <name evidence="3" type="ORF">DEO45_03260</name>
</gene>
<dbReference type="AlphaFoldDB" id="A0A368KI10"/>
<feature type="region of interest" description="Disordered" evidence="1">
    <location>
        <begin position="659"/>
        <end position="679"/>
    </location>
</feature>
<feature type="compositionally biased region" description="Polar residues" evidence="1">
    <location>
        <begin position="661"/>
        <end position="679"/>
    </location>
</feature>
<sequence>MNWKTRIAGGLLLACSIVAAPAFAGSLPDHEEFEATLQVPFRSTGVRPVTMHFSYPGAMPGTQVAWEVAVLGHDGGELRTWQGHSALGTGSTRAQVPWDGLDRQGHAVPAGYVTVRLRAVALDGATVARIGNGLPGQALTLAQQRAPELVEEQRYDVLVGAVAAPAMPHFQALRRHAVTTTALSPMSATTTGGLPYTIYFGNLHSQTNHSDGGGVLSSCVGAQNPQSGAYGPSDAYQYAMNEGLDILMTSEHNHMYDGSTGTNTSASPTTAHNLYQSGLQAASAFNAAHANFLAIYGLEWGVISNGGHLNILNTPSLLEWEYNSSNQLIGDVFTAKSDYGSLYTLMKANGWVGQFNHPATTGQFNVGGTDLAYTADGDQVMALAEVLNSSAFSSNTTETETSRTSYEAAYNILLERGYHVAPSSDQDNHCANWGASYTNRTGVLIPNGTALSLNAFLDAVRARHVFATEDKTGQIVLTANGHIMGDRFSNSGPLTLTVNYASSAGHAAQRVQVFEGVPGSNGTIGNTSSTATTTITPANGDHFYYAKITQEDGKQLWSAPVWVTQGTGGGDTTPPTVSASESGSSGTITLSANATDNVGVTRVEFYIDNTLVATDTATPYQATVDSTTLTNGSHNLVAKAYDAAGNVGTSSAVSFSVSNSTGVDTTPPTVSASESGSSGTITLSANATDNVAVTKVEFYVDNALVGTDTATPYQMTLDSTTLANGSHNLVAKAYDAANNVGTSSAVSFSVSNSTGGTGTQLVQNNSFENGTTPWTQTSGVINNTASEPARTGSYKAWLDGYGTTHTDYVRQSITIPATATKATLDFFMHVDTAETTTSTAYDKLSAQVITSAGKYVTLATWSNLDAASGYVEHAVDLSPYIGQTIQINFYGVEDASNQTSFVIDDVSVMVQ</sequence>
<dbReference type="InterPro" id="IPR016195">
    <property type="entry name" value="Pol/histidinol_Pase-like"/>
</dbReference>
<dbReference type="EMBL" id="QFWQ01000003">
    <property type="protein sequence ID" value="RCS30798.1"/>
    <property type="molecule type" value="Genomic_DNA"/>
</dbReference>
<organism evidence="3 4">
    <name type="scientific">Rhodanobacter denitrificans</name>
    <dbReference type="NCBI Taxonomy" id="666685"/>
    <lineage>
        <taxon>Bacteria</taxon>
        <taxon>Pseudomonadati</taxon>
        <taxon>Pseudomonadota</taxon>
        <taxon>Gammaproteobacteria</taxon>
        <taxon>Lysobacterales</taxon>
        <taxon>Rhodanobacteraceae</taxon>
        <taxon>Rhodanobacter</taxon>
    </lineage>
</organism>
<comment type="caution">
    <text evidence="3">The sequence shown here is derived from an EMBL/GenBank/DDBJ whole genome shotgun (WGS) entry which is preliminary data.</text>
</comment>
<dbReference type="SUPFAM" id="SSF49899">
    <property type="entry name" value="Concanavalin A-like lectins/glucanases"/>
    <property type="match status" value="1"/>
</dbReference>
<dbReference type="InterPro" id="IPR013783">
    <property type="entry name" value="Ig-like_fold"/>
</dbReference>
<feature type="signal peptide" evidence="2">
    <location>
        <begin position="1"/>
        <end position="24"/>
    </location>
</feature>
<accession>A0A368KI10</accession>
<proteinExistence type="predicted"/>
<evidence type="ECO:0000313" key="4">
    <source>
        <dbReference type="Proteomes" id="UP000252387"/>
    </source>
</evidence>
<evidence type="ECO:0000256" key="1">
    <source>
        <dbReference type="SAM" id="MobiDB-lite"/>
    </source>
</evidence>
<reference evidence="3 4" key="1">
    <citation type="submission" date="2018-05" db="EMBL/GenBank/DDBJ databases">
        <title>Draft genome sequence of Rhodanobacter denitrificans Yn1 isolated from gold copper mine.</title>
        <authorList>
            <person name="Yang N."/>
            <person name="Mazhar H.S."/>
            <person name="Rensing C."/>
        </authorList>
    </citation>
    <scope>NUCLEOTIDE SEQUENCE [LARGE SCALE GENOMIC DNA]</scope>
    <source>
        <strain evidence="3 4">Yn1</strain>
    </source>
</reference>
<dbReference type="InterPro" id="IPR013320">
    <property type="entry name" value="ConA-like_dom_sf"/>
</dbReference>
<dbReference type="Gene3D" id="3.20.20.140">
    <property type="entry name" value="Metal-dependent hydrolases"/>
    <property type="match status" value="1"/>
</dbReference>
<dbReference type="OrthoDB" id="9801679at2"/>
<name>A0A368KI10_9GAMM</name>
<dbReference type="Proteomes" id="UP000252387">
    <property type="component" value="Unassembled WGS sequence"/>
</dbReference>
<keyword evidence="4" id="KW-1185">Reference proteome</keyword>
<dbReference type="SUPFAM" id="SSF89550">
    <property type="entry name" value="PHP domain-like"/>
    <property type="match status" value="1"/>
</dbReference>
<evidence type="ECO:0000313" key="3">
    <source>
        <dbReference type="EMBL" id="RCS30798.1"/>
    </source>
</evidence>
<dbReference type="Gene3D" id="2.60.120.260">
    <property type="entry name" value="Galactose-binding domain-like"/>
    <property type="match status" value="1"/>
</dbReference>
<dbReference type="Gene3D" id="2.60.40.10">
    <property type="entry name" value="Immunoglobulins"/>
    <property type="match status" value="2"/>
</dbReference>
<keyword evidence="2" id="KW-0732">Signal</keyword>
<dbReference type="Pfam" id="PF17957">
    <property type="entry name" value="Big_7"/>
    <property type="match status" value="2"/>
</dbReference>